<reference evidence="1 2" key="1">
    <citation type="submission" date="2019-04" db="EMBL/GenBank/DDBJ databases">
        <title>Draft genome sequence of Pseudomonas sp. M7D1 isolated from rhizosphere of plant the flowery desert.</title>
        <authorList>
            <person name="Poblete-Morales M."/>
            <person name="Plaza N."/>
            <person name="Corsini G."/>
            <person name="Silva E."/>
        </authorList>
    </citation>
    <scope>NUCLEOTIDE SEQUENCE [LARGE SCALE GENOMIC DNA]</scope>
    <source>
        <strain evidence="1 2">M7D1</strain>
    </source>
</reference>
<organism evidence="1 2">
    <name type="scientific">Pseudomonas atacamensis</name>
    <dbReference type="NCBI Taxonomy" id="2565368"/>
    <lineage>
        <taxon>Bacteria</taxon>
        <taxon>Pseudomonadati</taxon>
        <taxon>Pseudomonadota</taxon>
        <taxon>Gammaproteobacteria</taxon>
        <taxon>Pseudomonadales</taxon>
        <taxon>Pseudomonadaceae</taxon>
        <taxon>Pseudomonas</taxon>
    </lineage>
</organism>
<gene>
    <name evidence="1" type="ORF">E5170_14590</name>
</gene>
<name>A0AAQ2I0J1_9PSED</name>
<dbReference type="AlphaFoldDB" id="A0AAQ2I0J1"/>
<evidence type="ECO:0000313" key="1">
    <source>
        <dbReference type="EMBL" id="THF30427.1"/>
    </source>
</evidence>
<evidence type="ECO:0000313" key="2">
    <source>
        <dbReference type="Proteomes" id="UP000310574"/>
    </source>
</evidence>
<proteinExistence type="predicted"/>
<protein>
    <submittedName>
        <fullName evidence="1">Uncharacterized protein</fullName>
    </submittedName>
</protein>
<accession>A0AAQ2I0J1</accession>
<dbReference type="EMBL" id="SSBS01000004">
    <property type="protein sequence ID" value="THF30427.1"/>
    <property type="molecule type" value="Genomic_DNA"/>
</dbReference>
<sequence length="62" mass="6898">MSGWLGLREEQREAEVLVTLLIASLPPKPSWCIREQARSHIGMWSTVGASLLAKRPEQAAQI</sequence>
<dbReference type="Proteomes" id="UP000310574">
    <property type="component" value="Unassembled WGS sequence"/>
</dbReference>
<comment type="caution">
    <text evidence="1">The sequence shown here is derived from an EMBL/GenBank/DDBJ whole genome shotgun (WGS) entry which is preliminary data.</text>
</comment>